<keyword evidence="1" id="KW-0472">Membrane</keyword>
<accession>A0ABY3SME0</accession>
<evidence type="ECO:0000256" key="1">
    <source>
        <dbReference type="SAM" id="Phobius"/>
    </source>
</evidence>
<dbReference type="Proteomes" id="UP001649230">
    <property type="component" value="Chromosome"/>
</dbReference>
<evidence type="ECO:0000313" key="3">
    <source>
        <dbReference type="Proteomes" id="UP001649230"/>
    </source>
</evidence>
<keyword evidence="1" id="KW-0812">Transmembrane</keyword>
<evidence type="ECO:0000313" key="2">
    <source>
        <dbReference type="EMBL" id="UJF34285.1"/>
    </source>
</evidence>
<protein>
    <submittedName>
        <fullName evidence="2">Uncharacterized protein</fullName>
    </submittedName>
</protein>
<organism evidence="2 3">
    <name type="scientific">Paenibacillus hexagrammi</name>
    <dbReference type="NCBI Taxonomy" id="2908839"/>
    <lineage>
        <taxon>Bacteria</taxon>
        <taxon>Bacillati</taxon>
        <taxon>Bacillota</taxon>
        <taxon>Bacilli</taxon>
        <taxon>Bacillales</taxon>
        <taxon>Paenibacillaceae</taxon>
        <taxon>Paenibacillus</taxon>
    </lineage>
</organism>
<sequence length="154" mass="17221">MELHERLEKLLWSIALPGFGQLLNGKYVKGIVFIGLEFVVNMKSHLNEVILLSFQGDIPSAILHTDYQWIMFYPCLYMFAMWDAVKDAGGGSTPYSTLPYVCAAFLATVGLMYSDRCVILGFLMGPVWLAMLLCFIGITIGVTLQVTINRKSRA</sequence>
<dbReference type="EMBL" id="CP090978">
    <property type="protein sequence ID" value="UJF34285.1"/>
    <property type="molecule type" value="Genomic_DNA"/>
</dbReference>
<keyword evidence="1" id="KW-1133">Transmembrane helix</keyword>
<keyword evidence="3" id="KW-1185">Reference proteome</keyword>
<name>A0ABY3SME0_9BACL</name>
<proteinExistence type="predicted"/>
<gene>
    <name evidence="2" type="ORF">L0M14_03465</name>
</gene>
<dbReference type="RefSeq" id="WP_235120843.1">
    <property type="nucleotide sequence ID" value="NZ_CP090978.1"/>
</dbReference>
<reference evidence="2 3" key="1">
    <citation type="journal article" date="2024" name="Int. J. Syst. Evol. Microbiol.">
        <title>Paenibacillus hexagrammi sp. nov., a novel bacterium isolated from the gut content of Hexagrammos agrammus.</title>
        <authorList>
            <person name="Jung H.K."/>
            <person name="Kim D.G."/>
            <person name="Zin H."/>
            <person name="Park J."/>
            <person name="Jung H."/>
            <person name="Kim Y.O."/>
            <person name="Kong H.J."/>
            <person name="Kim J.W."/>
            <person name="Kim Y.S."/>
        </authorList>
    </citation>
    <scope>NUCLEOTIDE SEQUENCE [LARGE SCALE GENOMIC DNA]</scope>
    <source>
        <strain evidence="2 3">YPD9-1</strain>
    </source>
</reference>
<feature type="transmembrane region" description="Helical" evidence="1">
    <location>
        <begin position="126"/>
        <end position="148"/>
    </location>
</feature>